<sequence length="96" mass="11231">MLLSIIMIIYIMFLSGIYSFYMKSNYLLNMLLSLEYLSMIIYLLLFCFLWSSMEKFILVYFLTFCVCEGAFGISILVSLVRSAGNDYLQTLMFVKC</sequence>
<proteinExistence type="inferred from homology"/>
<gene>
    <name evidence="12" type="primary">ND4L</name>
</gene>
<evidence type="ECO:0000256" key="9">
    <source>
        <dbReference type="ARBA" id="ARBA00031586"/>
    </source>
</evidence>
<evidence type="ECO:0000256" key="2">
    <source>
        <dbReference type="ARBA" id="ARBA00010519"/>
    </source>
</evidence>
<keyword evidence="7" id="KW-0520">NAD</keyword>
<protein>
    <recommendedName>
        <fullName evidence="3">NADH-ubiquinone oxidoreductase chain 4L</fullName>
    </recommendedName>
    <alternativeName>
        <fullName evidence="9">NADH dehydrogenase subunit 4L</fullName>
    </alternativeName>
</protein>
<feature type="transmembrane region" description="Helical" evidence="11">
    <location>
        <begin position="57"/>
        <end position="80"/>
    </location>
</feature>
<comment type="catalytic activity">
    <reaction evidence="10">
        <text>a ubiquinone + NADH + 5 H(+)(in) = a ubiquinol + NAD(+) + 4 H(+)(out)</text>
        <dbReference type="Rhea" id="RHEA:29091"/>
        <dbReference type="Rhea" id="RHEA-COMP:9565"/>
        <dbReference type="Rhea" id="RHEA-COMP:9566"/>
        <dbReference type="ChEBI" id="CHEBI:15378"/>
        <dbReference type="ChEBI" id="CHEBI:16389"/>
        <dbReference type="ChEBI" id="CHEBI:17976"/>
        <dbReference type="ChEBI" id="CHEBI:57540"/>
        <dbReference type="ChEBI" id="CHEBI:57945"/>
        <dbReference type="EC" id="7.1.1.2"/>
    </reaction>
</comment>
<feature type="transmembrane region" description="Helical" evidence="11">
    <location>
        <begin position="6"/>
        <end position="22"/>
    </location>
</feature>
<feature type="transmembrane region" description="Helical" evidence="11">
    <location>
        <begin position="34"/>
        <end position="51"/>
    </location>
</feature>
<dbReference type="EMBL" id="MZ274186">
    <property type="protein sequence ID" value="UGS80226.1"/>
    <property type="molecule type" value="Genomic_DNA"/>
</dbReference>
<keyword evidence="4 11" id="KW-0812">Transmembrane</keyword>
<keyword evidence="6 11" id="KW-1133">Transmembrane helix</keyword>
<keyword evidence="8 11" id="KW-0472">Membrane</keyword>
<evidence type="ECO:0000256" key="7">
    <source>
        <dbReference type="ARBA" id="ARBA00023027"/>
    </source>
</evidence>
<evidence type="ECO:0000256" key="8">
    <source>
        <dbReference type="ARBA" id="ARBA00023136"/>
    </source>
</evidence>
<dbReference type="InterPro" id="IPR039428">
    <property type="entry name" value="NUOK/Mnh_C1-like"/>
</dbReference>
<comment type="subcellular location">
    <subcellularLocation>
        <location evidence="1">Membrane</location>
        <topology evidence="1">Multi-pass membrane protein</topology>
    </subcellularLocation>
</comment>
<dbReference type="Gene3D" id="1.10.287.3510">
    <property type="match status" value="1"/>
</dbReference>
<dbReference type="AlphaFoldDB" id="A0A8K1ZFC6"/>
<comment type="similarity">
    <text evidence="2">Belongs to the complex I subunit 4L family.</text>
</comment>
<evidence type="ECO:0000256" key="11">
    <source>
        <dbReference type="SAM" id="Phobius"/>
    </source>
</evidence>
<evidence type="ECO:0000256" key="3">
    <source>
        <dbReference type="ARBA" id="ARBA00016612"/>
    </source>
</evidence>
<evidence type="ECO:0000256" key="6">
    <source>
        <dbReference type="ARBA" id="ARBA00022989"/>
    </source>
</evidence>
<evidence type="ECO:0000256" key="5">
    <source>
        <dbReference type="ARBA" id="ARBA00022967"/>
    </source>
</evidence>
<keyword evidence="12" id="KW-0496">Mitochondrion</keyword>
<dbReference type="GO" id="GO:0008137">
    <property type="term" value="F:NADH dehydrogenase (ubiquinone) activity"/>
    <property type="evidence" value="ECO:0007669"/>
    <property type="project" value="UniProtKB-EC"/>
</dbReference>
<keyword evidence="5" id="KW-1278">Translocase</keyword>
<accession>A0A8K1ZFC6</accession>
<evidence type="ECO:0000256" key="4">
    <source>
        <dbReference type="ARBA" id="ARBA00022692"/>
    </source>
</evidence>
<dbReference type="GO" id="GO:0016020">
    <property type="term" value="C:membrane"/>
    <property type="evidence" value="ECO:0007669"/>
    <property type="project" value="UniProtKB-SubCell"/>
</dbReference>
<name>A0A8K1ZFC6_9NEOP</name>
<evidence type="ECO:0000256" key="1">
    <source>
        <dbReference type="ARBA" id="ARBA00004141"/>
    </source>
</evidence>
<dbReference type="Pfam" id="PF00420">
    <property type="entry name" value="Oxidored_q2"/>
    <property type="match status" value="1"/>
</dbReference>
<evidence type="ECO:0000256" key="10">
    <source>
        <dbReference type="ARBA" id="ARBA00049551"/>
    </source>
</evidence>
<evidence type="ECO:0000313" key="12">
    <source>
        <dbReference type="EMBL" id="UGS80226.1"/>
    </source>
</evidence>
<reference evidence="12" key="1">
    <citation type="submission" date="2021-05" db="EMBL/GenBank/DDBJ databases">
        <title>Mitochondrial genomes within bark lice (Insecta: Psocodea: Psocomorpha) reveal novel gene rearrangements containing phylogenetic signal.</title>
        <authorList>
            <person name="Saenz Manchola O.F."/>
            <person name="Virrueta Herrera S."/>
            <person name="D'alessio L.M."/>
            <person name="Yoshizawa K."/>
            <person name="Garcia Aldrete A.N."/>
            <person name="Johnson K.P."/>
        </authorList>
    </citation>
    <scope>NUCLEOTIDE SEQUENCE</scope>
</reference>
<geneLocation type="mitochondrion" evidence="12"/>
<organism evidence="12">
    <name type="scientific">Dypsocus coleoptratus</name>
    <dbReference type="NCBI Taxonomy" id="297941"/>
    <lineage>
        <taxon>Eukaryota</taxon>
        <taxon>Metazoa</taxon>
        <taxon>Ecdysozoa</taxon>
        <taxon>Arthropoda</taxon>
        <taxon>Hexapoda</taxon>
        <taxon>Insecta</taxon>
        <taxon>Pterygota</taxon>
        <taxon>Neoptera</taxon>
        <taxon>Paraneoptera</taxon>
        <taxon>Psocodea</taxon>
        <taxon>Psocomorpha</taxon>
        <taxon>Caeciliusetae</taxon>
        <taxon>Caeciliusidae</taxon>
        <taxon>Dypsocus</taxon>
    </lineage>
</organism>